<accession>A0ABP5JBE0</accession>
<evidence type="ECO:0000313" key="8">
    <source>
        <dbReference type="EMBL" id="GAA2115460.1"/>
    </source>
</evidence>
<dbReference type="InterPro" id="IPR019999">
    <property type="entry name" value="Anth_synth_I-like"/>
</dbReference>
<dbReference type="Gene3D" id="3.60.120.10">
    <property type="entry name" value="Anthranilate synthase"/>
    <property type="match status" value="1"/>
</dbReference>
<dbReference type="PANTHER" id="PTHR11236:SF49">
    <property type="entry name" value="ANTHRANILATE SYNTHASE COMPONENT 1"/>
    <property type="match status" value="1"/>
</dbReference>
<evidence type="ECO:0000256" key="5">
    <source>
        <dbReference type="SAM" id="MobiDB-lite"/>
    </source>
</evidence>
<organism evidence="8 9">
    <name type="scientific">Streptomyces synnematoformans</name>
    <dbReference type="NCBI Taxonomy" id="415721"/>
    <lineage>
        <taxon>Bacteria</taxon>
        <taxon>Bacillati</taxon>
        <taxon>Actinomycetota</taxon>
        <taxon>Actinomycetes</taxon>
        <taxon>Kitasatosporales</taxon>
        <taxon>Streptomycetaceae</taxon>
        <taxon>Streptomyces</taxon>
    </lineage>
</organism>
<comment type="catalytic activity">
    <reaction evidence="4">
        <text>chorismate + L-glutamine = anthranilate + pyruvate + L-glutamate + H(+)</text>
        <dbReference type="Rhea" id="RHEA:21732"/>
        <dbReference type="ChEBI" id="CHEBI:15361"/>
        <dbReference type="ChEBI" id="CHEBI:15378"/>
        <dbReference type="ChEBI" id="CHEBI:16567"/>
        <dbReference type="ChEBI" id="CHEBI:29748"/>
        <dbReference type="ChEBI" id="CHEBI:29985"/>
        <dbReference type="ChEBI" id="CHEBI:58359"/>
        <dbReference type="EC" id="4.1.3.27"/>
    </reaction>
</comment>
<dbReference type="SUPFAM" id="SSF52317">
    <property type="entry name" value="Class I glutamine amidotransferase-like"/>
    <property type="match status" value="1"/>
</dbReference>
<dbReference type="PRINTS" id="PR00096">
    <property type="entry name" value="GATASE"/>
</dbReference>
<dbReference type="InterPro" id="IPR006221">
    <property type="entry name" value="TrpG/PapA_dom"/>
</dbReference>
<dbReference type="RefSeq" id="WP_344289052.1">
    <property type="nucleotide sequence ID" value="NZ_BAAAPF010000027.1"/>
</dbReference>
<evidence type="ECO:0000313" key="9">
    <source>
        <dbReference type="Proteomes" id="UP001500443"/>
    </source>
</evidence>
<proteinExistence type="predicted"/>
<dbReference type="PANTHER" id="PTHR11236">
    <property type="entry name" value="AMINOBENZOATE/ANTHRANILATE SYNTHASE"/>
    <property type="match status" value="1"/>
</dbReference>
<feature type="domain" description="Glutamine amidotransferase" evidence="6">
    <location>
        <begin position="467"/>
        <end position="647"/>
    </location>
</feature>
<keyword evidence="9" id="KW-1185">Reference proteome</keyword>
<dbReference type="EMBL" id="BAAAPF010000027">
    <property type="protein sequence ID" value="GAA2115460.1"/>
    <property type="molecule type" value="Genomic_DNA"/>
</dbReference>
<sequence length="653" mass="69146">MSAARETRPDAGADLLDRLLTGPVPPAFALLHRPESGTPGTVDVLLGDVSHPGSLAGLPLPEPAAPPAATAHRTLLMVPYRQLTERGFAAPDDGAQLIAMNVTEQAALPLADTLARLPDTPAALTGHRFDLSDEEYADVVRRVVTDEIGTGEGANFVIKRTLLADVGGEPARAALTVFRRLISLEPSAYWTFAVHVDGRTFVGATPERHISVTGGRAVMNPISGTYRYPAGGPTLDGLTAFLRDRKETDELYMVLDEELKMMSRICPEGGRVTGPALKEMARLAHTEYFIEGHTERDVRDVLRETLFAPTVTGSPVESAARVIARHEPQGRGYYSGVAALVSDEPTGSRTLDSAILIRTADIADDGRLSLAVGATLVRHSSPEGEAAETRAKAAALLDALGAAPAADPAAPAPAADPAAVPPAPRFADHPAVRDVLRGRNTGIGDFWLAATGARPLTVPALEGMKVLVVDAEDTFTAMMVQQLEALGPTAEVRRFDEPYAVDGFDLVVMGPGPGDPRAGADPKIAALDEAVAGLLADRTPFLAVCLSHQVLSLRLGLDLVRRDRPNQGVQRAIDLFGRREHVGYYNTFAAVSPADELDVPAVGRVRVSRDAATGQIDALRGPHFASFQFHAESVLTVDGPRLIGDALLGVIGR</sequence>
<keyword evidence="2" id="KW-0315">Glutamine amidotransferase</keyword>
<evidence type="ECO:0000256" key="1">
    <source>
        <dbReference type="ARBA" id="ARBA00012266"/>
    </source>
</evidence>
<gene>
    <name evidence="8" type="primary">phzE_2</name>
    <name evidence="8" type="ORF">GCM10009802_15450</name>
</gene>
<dbReference type="PRINTS" id="PR00099">
    <property type="entry name" value="CPSGATASE"/>
</dbReference>
<evidence type="ECO:0000259" key="7">
    <source>
        <dbReference type="Pfam" id="PF00425"/>
    </source>
</evidence>
<dbReference type="InterPro" id="IPR017926">
    <property type="entry name" value="GATASE"/>
</dbReference>
<feature type="region of interest" description="Disordered" evidence="5">
    <location>
        <begin position="406"/>
        <end position="426"/>
    </location>
</feature>
<dbReference type="Proteomes" id="UP001500443">
    <property type="component" value="Unassembled WGS sequence"/>
</dbReference>
<evidence type="ECO:0000256" key="4">
    <source>
        <dbReference type="ARBA" id="ARBA00047683"/>
    </source>
</evidence>
<evidence type="ECO:0000256" key="2">
    <source>
        <dbReference type="ARBA" id="ARBA00022962"/>
    </source>
</evidence>
<dbReference type="CDD" id="cd01743">
    <property type="entry name" value="GATase1_Anthranilate_Synthase"/>
    <property type="match status" value="1"/>
</dbReference>
<keyword evidence="3" id="KW-0456">Lyase</keyword>
<dbReference type="Gene3D" id="3.40.50.880">
    <property type="match status" value="1"/>
</dbReference>
<evidence type="ECO:0000256" key="3">
    <source>
        <dbReference type="ARBA" id="ARBA00023239"/>
    </source>
</evidence>
<dbReference type="SUPFAM" id="SSF56322">
    <property type="entry name" value="ADC synthase"/>
    <property type="match status" value="1"/>
</dbReference>
<reference evidence="9" key="1">
    <citation type="journal article" date="2019" name="Int. J. Syst. Evol. Microbiol.">
        <title>The Global Catalogue of Microorganisms (GCM) 10K type strain sequencing project: providing services to taxonomists for standard genome sequencing and annotation.</title>
        <authorList>
            <consortium name="The Broad Institute Genomics Platform"/>
            <consortium name="The Broad Institute Genome Sequencing Center for Infectious Disease"/>
            <person name="Wu L."/>
            <person name="Ma J."/>
        </authorList>
    </citation>
    <scope>NUCLEOTIDE SEQUENCE [LARGE SCALE GENOMIC DNA]</scope>
    <source>
        <strain evidence="9">JCM 15481</strain>
    </source>
</reference>
<feature type="domain" description="Chorismate-utilising enzyme C-terminal" evidence="7">
    <location>
        <begin position="133"/>
        <end position="392"/>
    </location>
</feature>
<feature type="compositionally biased region" description="Low complexity" evidence="5">
    <location>
        <begin position="406"/>
        <end position="418"/>
    </location>
</feature>
<protein>
    <recommendedName>
        <fullName evidence="1">anthranilate synthase</fullName>
        <ecNumber evidence="1">4.1.3.27</ecNumber>
    </recommendedName>
</protein>
<dbReference type="InterPro" id="IPR015890">
    <property type="entry name" value="Chorismate_C"/>
</dbReference>
<dbReference type="PRINTS" id="PR00097">
    <property type="entry name" value="ANTSNTHASEII"/>
</dbReference>
<dbReference type="PROSITE" id="PS51273">
    <property type="entry name" value="GATASE_TYPE_1"/>
    <property type="match status" value="1"/>
</dbReference>
<name>A0ABP5JBE0_9ACTN</name>
<dbReference type="Pfam" id="PF00425">
    <property type="entry name" value="Chorismate_bind"/>
    <property type="match status" value="1"/>
</dbReference>
<dbReference type="EC" id="4.1.3.27" evidence="1"/>
<dbReference type="InterPro" id="IPR029062">
    <property type="entry name" value="Class_I_gatase-like"/>
</dbReference>
<evidence type="ECO:0000259" key="6">
    <source>
        <dbReference type="Pfam" id="PF00117"/>
    </source>
</evidence>
<comment type="caution">
    <text evidence="8">The sequence shown here is derived from an EMBL/GenBank/DDBJ whole genome shotgun (WGS) entry which is preliminary data.</text>
</comment>
<dbReference type="Pfam" id="PF00117">
    <property type="entry name" value="GATase"/>
    <property type="match status" value="1"/>
</dbReference>
<dbReference type="InterPro" id="IPR005801">
    <property type="entry name" value="ADC_synthase"/>
</dbReference>